<organism evidence="2">
    <name type="scientific">Medicago truncatula</name>
    <name type="common">Barrel medic</name>
    <name type="synonym">Medicago tribuloides</name>
    <dbReference type="NCBI Taxonomy" id="3880"/>
    <lineage>
        <taxon>Eukaryota</taxon>
        <taxon>Viridiplantae</taxon>
        <taxon>Streptophyta</taxon>
        <taxon>Embryophyta</taxon>
        <taxon>Tracheophyta</taxon>
        <taxon>Spermatophyta</taxon>
        <taxon>Magnoliopsida</taxon>
        <taxon>eudicotyledons</taxon>
        <taxon>Gunneridae</taxon>
        <taxon>Pentapetalae</taxon>
        <taxon>rosids</taxon>
        <taxon>fabids</taxon>
        <taxon>Fabales</taxon>
        <taxon>Fabaceae</taxon>
        <taxon>Papilionoideae</taxon>
        <taxon>50 kb inversion clade</taxon>
        <taxon>NPAAA clade</taxon>
        <taxon>Hologalegina</taxon>
        <taxon>IRL clade</taxon>
        <taxon>Trifolieae</taxon>
        <taxon>Medicago</taxon>
    </lineage>
</organism>
<gene>
    <name evidence="2" type="ORF">MtrunA17_Chr3g0113541</name>
</gene>
<reference evidence="2" key="1">
    <citation type="journal article" date="2018" name="Nat. Plants">
        <title>Whole-genome landscape of Medicago truncatula symbiotic genes.</title>
        <authorList>
            <person name="Pecrix Y."/>
            <person name="Gamas P."/>
            <person name="Carrere S."/>
        </authorList>
    </citation>
    <scope>NUCLEOTIDE SEQUENCE</scope>
    <source>
        <tissue evidence="2">Leaves</tissue>
    </source>
</reference>
<feature type="region of interest" description="Disordered" evidence="1">
    <location>
        <begin position="1"/>
        <end position="34"/>
    </location>
</feature>
<evidence type="ECO:0000256" key="1">
    <source>
        <dbReference type="SAM" id="MobiDB-lite"/>
    </source>
</evidence>
<dbReference type="Gramene" id="rna16752">
    <property type="protein sequence ID" value="RHN68405.1"/>
    <property type="gene ID" value="gene16752"/>
</dbReference>
<dbReference type="Proteomes" id="UP000265566">
    <property type="component" value="Chromosome 3"/>
</dbReference>
<comment type="caution">
    <text evidence="2">The sequence shown here is derived from an EMBL/GenBank/DDBJ whole genome shotgun (WGS) entry which is preliminary data.</text>
</comment>
<dbReference type="AlphaFoldDB" id="A0A396IWK8"/>
<protein>
    <submittedName>
        <fullName evidence="2">Uncharacterized protein</fullName>
    </submittedName>
</protein>
<evidence type="ECO:0000313" key="2">
    <source>
        <dbReference type="EMBL" id="RHN68405.1"/>
    </source>
</evidence>
<name>A0A396IWK8_MEDTR</name>
<feature type="compositionally biased region" description="Acidic residues" evidence="1">
    <location>
        <begin position="22"/>
        <end position="34"/>
    </location>
</feature>
<proteinExistence type="predicted"/>
<accession>A0A396IWK8</accession>
<sequence>MKKLGGKEVFSLRGDSKLNSGNDEDDLTDDREDLDEAGNSCQYASDECLKSESISMCLATPSMILNFNNSLVWKCCKIWLLHWLLFQSFMVAEVKEI</sequence>
<dbReference type="EMBL" id="PSQE01000003">
    <property type="protein sequence ID" value="RHN68405.1"/>
    <property type="molecule type" value="Genomic_DNA"/>
</dbReference>